<dbReference type="AlphaFoldDB" id="A0A0S4QG32"/>
<dbReference type="Pfam" id="PF12172">
    <property type="entry name" value="zf-ChsH2"/>
    <property type="match status" value="1"/>
</dbReference>
<dbReference type="InterPro" id="IPR002878">
    <property type="entry name" value="ChsH2_C"/>
</dbReference>
<name>A0A0S4QG32_9ACTN</name>
<organism evidence="3 4">
    <name type="scientific">Parafrankia irregularis</name>
    <dbReference type="NCBI Taxonomy" id="795642"/>
    <lineage>
        <taxon>Bacteria</taxon>
        <taxon>Bacillati</taxon>
        <taxon>Actinomycetota</taxon>
        <taxon>Actinomycetes</taxon>
        <taxon>Frankiales</taxon>
        <taxon>Frankiaceae</taxon>
        <taxon>Parafrankia</taxon>
    </lineage>
</organism>
<dbReference type="Proteomes" id="UP000198802">
    <property type="component" value="Unassembled WGS sequence"/>
</dbReference>
<dbReference type="PANTHER" id="PTHR34075">
    <property type="entry name" value="BLR3430 PROTEIN"/>
    <property type="match status" value="1"/>
</dbReference>
<dbReference type="Gene3D" id="6.10.30.10">
    <property type="match status" value="1"/>
</dbReference>
<dbReference type="RefSeq" id="WP_054567376.1">
    <property type="nucleotide sequence ID" value="NZ_FAOZ01000003.1"/>
</dbReference>
<gene>
    <name evidence="3" type="ORF">Ga0074812_10393</name>
</gene>
<feature type="domain" description="ChsH2 rubredoxin-like zinc ribbon" evidence="2">
    <location>
        <begin position="13"/>
        <end position="48"/>
    </location>
</feature>
<dbReference type="InterPro" id="IPR022002">
    <property type="entry name" value="ChsH2_Znr"/>
</dbReference>
<keyword evidence="4" id="KW-1185">Reference proteome</keyword>
<feature type="domain" description="ChsH2 C-terminal OB-fold" evidence="1">
    <location>
        <begin position="52"/>
        <end position="118"/>
    </location>
</feature>
<protein>
    <submittedName>
        <fullName evidence="3">Uncharacterized OB-fold protein, contains Zn-ribbon domain</fullName>
    </submittedName>
</protein>
<proteinExistence type="predicted"/>
<dbReference type="InterPro" id="IPR052513">
    <property type="entry name" value="Thioester_dehydratase-like"/>
</dbReference>
<dbReference type="EMBL" id="FAOZ01000003">
    <property type="protein sequence ID" value="CUU54603.1"/>
    <property type="molecule type" value="Genomic_DNA"/>
</dbReference>
<dbReference type="Pfam" id="PF01796">
    <property type="entry name" value="OB_ChsH2_C"/>
    <property type="match status" value="1"/>
</dbReference>
<evidence type="ECO:0000313" key="3">
    <source>
        <dbReference type="EMBL" id="CUU54603.1"/>
    </source>
</evidence>
<sequence length="143" mass="15865">MAQVPFAPDVFTWPAEKPQLIGARCASCAAVTFPAQDSCPRCGKLEMEQLLLPREGTLWTWTTQDFLPKEPYASGETPQTFKPFGMGLVQLGDDVRVEGRLTVSDPKQIRFGMKLELVIYPFRTDSDGTQVMSYAFAPAEEGN</sequence>
<accession>A0A0S4QG32</accession>
<evidence type="ECO:0000313" key="4">
    <source>
        <dbReference type="Proteomes" id="UP000198802"/>
    </source>
</evidence>
<reference evidence="4" key="1">
    <citation type="submission" date="2015-11" db="EMBL/GenBank/DDBJ databases">
        <authorList>
            <person name="Varghese N."/>
        </authorList>
    </citation>
    <scope>NUCLEOTIDE SEQUENCE [LARGE SCALE GENOMIC DNA]</scope>
    <source>
        <strain evidence="4">DSM 45899</strain>
    </source>
</reference>
<dbReference type="PANTHER" id="PTHR34075:SF5">
    <property type="entry name" value="BLR3430 PROTEIN"/>
    <property type="match status" value="1"/>
</dbReference>
<dbReference type="SUPFAM" id="SSF50249">
    <property type="entry name" value="Nucleic acid-binding proteins"/>
    <property type="match status" value="1"/>
</dbReference>
<dbReference type="InterPro" id="IPR012340">
    <property type="entry name" value="NA-bd_OB-fold"/>
</dbReference>
<evidence type="ECO:0000259" key="2">
    <source>
        <dbReference type="Pfam" id="PF12172"/>
    </source>
</evidence>
<evidence type="ECO:0000259" key="1">
    <source>
        <dbReference type="Pfam" id="PF01796"/>
    </source>
</evidence>